<keyword evidence="5 9" id="KW-0812">Transmembrane</keyword>
<proteinExistence type="inferred from homology"/>
<feature type="domain" description="Tripartite ATP-independent periplasmic transporters DctQ component" evidence="10">
    <location>
        <begin position="29"/>
        <end position="156"/>
    </location>
</feature>
<dbReference type="GO" id="GO:0005886">
    <property type="term" value="C:plasma membrane"/>
    <property type="evidence" value="ECO:0007669"/>
    <property type="project" value="UniProtKB-SubCell"/>
</dbReference>
<evidence type="ECO:0000259" key="10">
    <source>
        <dbReference type="Pfam" id="PF04290"/>
    </source>
</evidence>
<feature type="transmembrane region" description="Helical" evidence="9">
    <location>
        <begin position="93"/>
        <end position="111"/>
    </location>
</feature>
<keyword evidence="7 9" id="KW-0472">Membrane</keyword>
<evidence type="ECO:0000256" key="4">
    <source>
        <dbReference type="ARBA" id="ARBA00022519"/>
    </source>
</evidence>
<feature type="transmembrane region" description="Helical" evidence="9">
    <location>
        <begin position="12"/>
        <end position="33"/>
    </location>
</feature>
<evidence type="ECO:0000256" key="8">
    <source>
        <dbReference type="ARBA" id="ARBA00038436"/>
    </source>
</evidence>
<dbReference type="InterPro" id="IPR055348">
    <property type="entry name" value="DctQ"/>
</dbReference>
<feature type="transmembrane region" description="Helical" evidence="9">
    <location>
        <begin position="131"/>
        <end position="149"/>
    </location>
</feature>
<comment type="similarity">
    <text evidence="8">Belongs to the TRAP transporter small permease family.</text>
</comment>
<sequence length="165" mass="18742">MPFWLKKTGKFLVDCIELYLPMLTFTVLFVSFMSQIVARYLFKPLIWPEELSLICFIWTALLGGLYAKRTGSHVAFTMLYDAAKPGLQKAMRIAGNALLLTSLILIFIPSWNYIQFMAYKKSDALRIPMNWAYFPFIVFLADMIVRLVIDIVKDIAGKASGGGKP</sequence>
<accession>A0A3P3XIL5</accession>
<dbReference type="AlphaFoldDB" id="A0A3P3XIL5"/>
<keyword evidence="4" id="KW-0997">Cell inner membrane</keyword>
<dbReference type="GO" id="GO:0015740">
    <property type="term" value="P:C4-dicarboxylate transport"/>
    <property type="evidence" value="ECO:0007669"/>
    <property type="project" value="TreeGrafter"/>
</dbReference>
<evidence type="ECO:0000256" key="5">
    <source>
        <dbReference type="ARBA" id="ARBA00022692"/>
    </source>
</evidence>
<evidence type="ECO:0000313" key="11">
    <source>
        <dbReference type="EMBL" id="SLM12838.1"/>
    </source>
</evidence>
<keyword evidence="2" id="KW-0813">Transport</keyword>
<evidence type="ECO:0000256" key="7">
    <source>
        <dbReference type="ARBA" id="ARBA00023136"/>
    </source>
</evidence>
<gene>
    <name evidence="11" type="ORF">SPIROBIBN47_260073</name>
</gene>
<dbReference type="InterPro" id="IPR007387">
    <property type="entry name" value="TRAP_DctQ"/>
</dbReference>
<organism evidence="11">
    <name type="scientific">uncultured spirochete</name>
    <dbReference type="NCBI Taxonomy" id="156406"/>
    <lineage>
        <taxon>Bacteria</taxon>
        <taxon>Pseudomonadati</taxon>
        <taxon>Spirochaetota</taxon>
        <taxon>Spirochaetia</taxon>
        <taxon>Spirochaetales</taxon>
        <taxon>environmental samples</taxon>
    </lineage>
</organism>
<evidence type="ECO:0000256" key="1">
    <source>
        <dbReference type="ARBA" id="ARBA00004429"/>
    </source>
</evidence>
<reference evidence="11" key="1">
    <citation type="submission" date="2017-02" db="EMBL/GenBank/DDBJ databases">
        <authorList>
            <person name="Regsiter A."/>
            <person name="William W."/>
        </authorList>
    </citation>
    <scope>NUCLEOTIDE SEQUENCE</scope>
    <source>
        <strain evidence="11">Bib</strain>
    </source>
</reference>
<evidence type="ECO:0000256" key="6">
    <source>
        <dbReference type="ARBA" id="ARBA00022989"/>
    </source>
</evidence>
<dbReference type="Pfam" id="PF04290">
    <property type="entry name" value="DctQ"/>
    <property type="match status" value="1"/>
</dbReference>
<protein>
    <recommendedName>
        <fullName evidence="10">Tripartite ATP-independent periplasmic transporters DctQ component domain-containing protein</fullName>
    </recommendedName>
</protein>
<dbReference type="GO" id="GO:0022857">
    <property type="term" value="F:transmembrane transporter activity"/>
    <property type="evidence" value="ECO:0007669"/>
    <property type="project" value="TreeGrafter"/>
</dbReference>
<comment type="subcellular location">
    <subcellularLocation>
        <location evidence="1">Cell inner membrane</location>
        <topology evidence="1">Multi-pass membrane protein</topology>
    </subcellularLocation>
</comment>
<name>A0A3P3XIL5_9SPIR</name>
<feature type="transmembrane region" description="Helical" evidence="9">
    <location>
        <begin position="45"/>
        <end position="67"/>
    </location>
</feature>
<evidence type="ECO:0000256" key="2">
    <source>
        <dbReference type="ARBA" id="ARBA00022448"/>
    </source>
</evidence>
<dbReference type="EMBL" id="FWDM01000019">
    <property type="protein sequence ID" value="SLM12838.1"/>
    <property type="molecule type" value="Genomic_DNA"/>
</dbReference>
<keyword evidence="6 9" id="KW-1133">Transmembrane helix</keyword>
<dbReference type="PANTHER" id="PTHR35011">
    <property type="entry name" value="2,3-DIKETO-L-GULONATE TRAP TRANSPORTER SMALL PERMEASE PROTEIN YIAM"/>
    <property type="match status" value="1"/>
</dbReference>
<evidence type="ECO:0000256" key="3">
    <source>
        <dbReference type="ARBA" id="ARBA00022475"/>
    </source>
</evidence>
<dbReference type="PANTHER" id="PTHR35011:SF2">
    <property type="entry name" value="2,3-DIKETO-L-GULONATE TRAP TRANSPORTER SMALL PERMEASE PROTEIN YIAM"/>
    <property type="match status" value="1"/>
</dbReference>
<evidence type="ECO:0000256" key="9">
    <source>
        <dbReference type="SAM" id="Phobius"/>
    </source>
</evidence>
<keyword evidence="3" id="KW-1003">Cell membrane</keyword>